<evidence type="ECO:0000256" key="2">
    <source>
        <dbReference type="ARBA" id="ARBA00023186"/>
    </source>
</evidence>
<organism evidence="4 5">
    <name type="scientific">Lolium multiflorum</name>
    <name type="common">Italian ryegrass</name>
    <name type="synonym">Lolium perenne subsp. multiflorum</name>
    <dbReference type="NCBI Taxonomy" id="4521"/>
    <lineage>
        <taxon>Eukaryota</taxon>
        <taxon>Viridiplantae</taxon>
        <taxon>Streptophyta</taxon>
        <taxon>Embryophyta</taxon>
        <taxon>Tracheophyta</taxon>
        <taxon>Spermatophyta</taxon>
        <taxon>Magnoliopsida</taxon>
        <taxon>Liliopsida</taxon>
        <taxon>Poales</taxon>
        <taxon>Poaceae</taxon>
        <taxon>BOP clade</taxon>
        <taxon>Pooideae</taxon>
        <taxon>Poodae</taxon>
        <taxon>Poeae</taxon>
        <taxon>Poeae Chloroplast Group 2 (Poeae type)</taxon>
        <taxon>Loliodinae</taxon>
        <taxon>Loliinae</taxon>
        <taxon>Lolium</taxon>
    </lineage>
</organism>
<proteinExistence type="inferred from homology"/>
<keyword evidence="5" id="KW-1185">Reference proteome</keyword>
<dbReference type="AlphaFoldDB" id="A0AAD8RSG8"/>
<protein>
    <submittedName>
        <fullName evidence="4">Uncharacterized protein</fullName>
    </submittedName>
</protein>
<dbReference type="SUPFAM" id="SSF48592">
    <property type="entry name" value="GroEL equatorial domain-like"/>
    <property type="match status" value="1"/>
</dbReference>
<dbReference type="GO" id="GO:0140662">
    <property type="term" value="F:ATP-dependent protein folding chaperone"/>
    <property type="evidence" value="ECO:0007669"/>
    <property type="project" value="InterPro"/>
</dbReference>
<dbReference type="EMBL" id="JAUUTY010000005">
    <property type="protein sequence ID" value="KAK1630353.1"/>
    <property type="molecule type" value="Genomic_DNA"/>
</dbReference>
<dbReference type="InterPro" id="IPR001844">
    <property type="entry name" value="Cpn60/GroEL"/>
</dbReference>
<gene>
    <name evidence="3" type="ORF">QYE76_004667</name>
    <name evidence="4" type="ORF">QYE76_004668</name>
</gene>
<comment type="caution">
    <text evidence="4">The sequence shown here is derived from an EMBL/GenBank/DDBJ whole genome shotgun (WGS) entry which is preliminary data.</text>
</comment>
<sequence length="108" mass="11634">MSRRPSRGSTTTGTSPTKALRTCIASSTCHMRSCLDMLKPHYVNWVFLLVAKEVELEYLVKNIGAKLVSRATAKTNDLAGNGMTSFVILSQGMISEGVKIVADGANEV</sequence>
<dbReference type="Proteomes" id="UP001231189">
    <property type="component" value="Unassembled WGS sequence"/>
</dbReference>
<dbReference type="GO" id="GO:0042026">
    <property type="term" value="P:protein refolding"/>
    <property type="evidence" value="ECO:0007669"/>
    <property type="project" value="InterPro"/>
</dbReference>
<comment type="similarity">
    <text evidence="1">Belongs to the chaperonin (HSP60) family.</text>
</comment>
<evidence type="ECO:0000313" key="3">
    <source>
        <dbReference type="EMBL" id="KAK1630352.1"/>
    </source>
</evidence>
<evidence type="ECO:0000256" key="1">
    <source>
        <dbReference type="ARBA" id="ARBA00006607"/>
    </source>
</evidence>
<name>A0AAD8RSG8_LOLMU</name>
<dbReference type="PANTHER" id="PTHR45633">
    <property type="entry name" value="60 KDA HEAT SHOCK PROTEIN, MITOCHONDRIAL"/>
    <property type="match status" value="1"/>
</dbReference>
<evidence type="ECO:0000313" key="4">
    <source>
        <dbReference type="EMBL" id="KAK1630353.1"/>
    </source>
</evidence>
<dbReference type="Gene3D" id="1.10.560.10">
    <property type="entry name" value="GroEL-like equatorial domain"/>
    <property type="match status" value="1"/>
</dbReference>
<dbReference type="InterPro" id="IPR027413">
    <property type="entry name" value="GROEL-like_equatorial_sf"/>
</dbReference>
<dbReference type="EMBL" id="JAUUTY010000005">
    <property type="protein sequence ID" value="KAK1630352.1"/>
    <property type="molecule type" value="Genomic_DNA"/>
</dbReference>
<reference evidence="4" key="1">
    <citation type="submission" date="2023-07" db="EMBL/GenBank/DDBJ databases">
        <title>A chromosome-level genome assembly of Lolium multiflorum.</title>
        <authorList>
            <person name="Chen Y."/>
            <person name="Copetti D."/>
            <person name="Kolliker R."/>
            <person name="Studer B."/>
        </authorList>
    </citation>
    <scope>NUCLEOTIDE SEQUENCE</scope>
    <source>
        <strain evidence="4">02402/16</strain>
        <tissue evidence="4">Leaf</tissue>
    </source>
</reference>
<evidence type="ECO:0000313" key="5">
    <source>
        <dbReference type="Proteomes" id="UP001231189"/>
    </source>
</evidence>
<keyword evidence="2" id="KW-0143">Chaperone</keyword>
<accession>A0AAD8RSG8</accession>